<evidence type="ECO:0000313" key="9">
    <source>
        <dbReference type="Proteomes" id="UP000324897"/>
    </source>
</evidence>
<dbReference type="OrthoDB" id="10072024at2759"/>
<dbReference type="Proteomes" id="UP000324897">
    <property type="component" value="Unassembled WGS sequence"/>
</dbReference>
<comment type="subcellular location">
    <subcellularLocation>
        <location evidence="1">Nucleus</location>
    </subcellularLocation>
</comment>
<keyword evidence="5" id="KW-0539">Nucleus</keyword>
<dbReference type="GO" id="GO:0005634">
    <property type="term" value="C:nucleus"/>
    <property type="evidence" value="ECO:0007669"/>
    <property type="project" value="UniProtKB-SubCell"/>
</dbReference>
<dbReference type="EMBL" id="RWGY01000034">
    <property type="protein sequence ID" value="TVU13348.1"/>
    <property type="molecule type" value="Genomic_DNA"/>
</dbReference>
<feature type="domain" description="MBD" evidence="7">
    <location>
        <begin position="91"/>
        <end position="165"/>
    </location>
</feature>
<gene>
    <name evidence="8" type="ORF">EJB05_40400</name>
</gene>
<dbReference type="PANTHER" id="PTHR34067:SF9">
    <property type="entry name" value="OS04G0266400 PROTEIN"/>
    <property type="match status" value="1"/>
</dbReference>
<keyword evidence="4" id="KW-0804">Transcription</keyword>
<dbReference type="SUPFAM" id="SSF54171">
    <property type="entry name" value="DNA-binding domain"/>
    <property type="match status" value="2"/>
</dbReference>
<keyword evidence="9" id="KW-1185">Reference proteome</keyword>
<dbReference type="Gene3D" id="3.30.890.10">
    <property type="entry name" value="Methyl-cpg-binding Protein 2, Chain A"/>
    <property type="match status" value="2"/>
</dbReference>
<dbReference type="PANTHER" id="PTHR34067">
    <property type="entry name" value="OS04G0193200 PROTEIN"/>
    <property type="match status" value="1"/>
</dbReference>
<dbReference type="Gramene" id="TVU13348">
    <property type="protein sequence ID" value="TVU13348"/>
    <property type="gene ID" value="EJB05_40400"/>
</dbReference>
<evidence type="ECO:0000313" key="8">
    <source>
        <dbReference type="EMBL" id="TVU13348.1"/>
    </source>
</evidence>
<comment type="caution">
    <text evidence="8">The sequence shown here is derived from an EMBL/GenBank/DDBJ whole genome shotgun (WGS) entry which is preliminary data.</text>
</comment>
<dbReference type="InterPro" id="IPR038945">
    <property type="entry name" value="MBD13-like"/>
</dbReference>
<dbReference type="GO" id="GO:0003677">
    <property type="term" value="F:DNA binding"/>
    <property type="evidence" value="ECO:0007669"/>
    <property type="project" value="UniProtKB-KW"/>
</dbReference>
<dbReference type="PROSITE" id="PS50982">
    <property type="entry name" value="MBD"/>
    <property type="match status" value="2"/>
</dbReference>
<feature type="domain" description="MBD" evidence="7">
    <location>
        <begin position="265"/>
        <end position="346"/>
    </location>
</feature>
<evidence type="ECO:0000256" key="1">
    <source>
        <dbReference type="ARBA" id="ARBA00004123"/>
    </source>
</evidence>
<evidence type="ECO:0000256" key="6">
    <source>
        <dbReference type="SAM" id="MobiDB-lite"/>
    </source>
</evidence>
<evidence type="ECO:0000259" key="7">
    <source>
        <dbReference type="PROSITE" id="PS50982"/>
    </source>
</evidence>
<dbReference type="AlphaFoldDB" id="A0A5J9TR53"/>
<dbReference type="InterPro" id="IPR016177">
    <property type="entry name" value="DNA-bd_dom_sf"/>
</dbReference>
<proteinExistence type="predicted"/>
<protein>
    <recommendedName>
        <fullName evidence="7">MBD domain-containing protein</fullName>
    </recommendedName>
</protein>
<evidence type="ECO:0000256" key="5">
    <source>
        <dbReference type="ARBA" id="ARBA00023242"/>
    </source>
</evidence>
<evidence type="ECO:0000256" key="3">
    <source>
        <dbReference type="ARBA" id="ARBA00023125"/>
    </source>
</evidence>
<keyword evidence="3" id="KW-0238">DNA-binding</keyword>
<name>A0A5J9TR53_9POAL</name>
<feature type="region of interest" description="Disordered" evidence="6">
    <location>
        <begin position="1"/>
        <end position="57"/>
    </location>
</feature>
<evidence type="ECO:0000256" key="2">
    <source>
        <dbReference type="ARBA" id="ARBA00023015"/>
    </source>
</evidence>
<dbReference type="InterPro" id="IPR001739">
    <property type="entry name" value="Methyl_CpG_DNA-bd"/>
</dbReference>
<keyword evidence="2" id="KW-0805">Transcription regulation</keyword>
<accession>A0A5J9TR53</accession>
<reference evidence="8 9" key="1">
    <citation type="journal article" date="2019" name="Sci. Rep.">
        <title>A high-quality genome of Eragrostis curvula grass provides insights into Poaceae evolution and supports new strategies to enhance forage quality.</title>
        <authorList>
            <person name="Carballo J."/>
            <person name="Santos B.A.C.M."/>
            <person name="Zappacosta D."/>
            <person name="Garbus I."/>
            <person name="Selva J.P."/>
            <person name="Gallo C.A."/>
            <person name="Diaz A."/>
            <person name="Albertini E."/>
            <person name="Caccamo M."/>
            <person name="Echenique V."/>
        </authorList>
    </citation>
    <scope>NUCLEOTIDE SEQUENCE [LARGE SCALE GENOMIC DNA]</scope>
    <source>
        <strain evidence="9">cv. Victoria</strain>
        <tissue evidence="8">Leaf</tissue>
    </source>
</reference>
<organism evidence="8 9">
    <name type="scientific">Eragrostis curvula</name>
    <name type="common">weeping love grass</name>
    <dbReference type="NCBI Taxonomy" id="38414"/>
    <lineage>
        <taxon>Eukaryota</taxon>
        <taxon>Viridiplantae</taxon>
        <taxon>Streptophyta</taxon>
        <taxon>Embryophyta</taxon>
        <taxon>Tracheophyta</taxon>
        <taxon>Spermatophyta</taxon>
        <taxon>Magnoliopsida</taxon>
        <taxon>Liliopsida</taxon>
        <taxon>Poales</taxon>
        <taxon>Poaceae</taxon>
        <taxon>PACMAD clade</taxon>
        <taxon>Chloridoideae</taxon>
        <taxon>Eragrostideae</taxon>
        <taxon>Eragrostidinae</taxon>
        <taxon>Eragrostis</taxon>
    </lineage>
</organism>
<evidence type="ECO:0000256" key="4">
    <source>
        <dbReference type="ARBA" id="ARBA00023163"/>
    </source>
</evidence>
<sequence>MVSTRRSVRSGGGPVPPEEAPSEPASVASSLTVSRRRARDASPPGTPGSDREIGGLHNVVVIPDEKTLKQPVEAKKHSQGNEVVVVEEPDEESLEEPPGWLPDGWIMEAHGDDNSSIYQYYTSPMSGYTFSSKVETLDYLFSGMDERFLESKACAEENDLHKSHTWLPGGWVIEVRAGGKEMDKMYKQNRMTPLEREWGLMLAVVMRNGNCHSDKLIPPLQFYVHLPTGKRFLFKRDVLRYANKGMVSRLDTEVLCDTSTDDNILAHLEFSPDGLPDGWVKEVIFRKCNDGIRKDPYYTDPVSHHVFRTLRSVLSYLKNGEISRHAYMPRRSVTDMYSFDICADLVMASSSGDHYFS</sequence>